<dbReference type="GO" id="GO:0005886">
    <property type="term" value="C:plasma membrane"/>
    <property type="evidence" value="ECO:0007669"/>
    <property type="project" value="UniProtKB-SubCell"/>
</dbReference>
<feature type="domain" description="ABC3 transporter permease C-terminal" evidence="7">
    <location>
        <begin position="278"/>
        <end position="391"/>
    </location>
</feature>
<gene>
    <name evidence="9" type="ORF">SAMN04488090_2174</name>
</gene>
<evidence type="ECO:0000259" key="7">
    <source>
        <dbReference type="Pfam" id="PF02687"/>
    </source>
</evidence>
<keyword evidence="4 6" id="KW-1133">Transmembrane helix</keyword>
<dbReference type="OrthoDB" id="5933722at2"/>
<sequence length="778" mass="86671">MLAIRLAWRSLWKNRLFTAINLTGLALGISCSLIIWMWVKDELRYDAFYPEKEDLYLVRPVTNRQGDIQTGFMTPGPLLPAIQKDIPEAAYVARIGYAPPLLVSAGPVAQKEDGFYVTDDFFGVFRLPALAGDPAKALTAPGTIVISRKLAEKYFGTWNAVGRRLNLDRKTDYLVGAVVENVPMHSSIRFDWVVNFRVQEQEWMKRWGNTSFRTYVRLRPDAERALVARKLRSVFSRNGGDGDTYALLQPVSDLYLYGKYEKDIPTGGRITYVRIFSLVAVFILLIACINFMNLATARSGQRAREIGVRKAIGATRFTLIRQFLSESVLTSALAAVIALLLADLSLPTFNNLFHKDLTFDLVSTENLLTFAGIVVVTGVLAGSYPALFLSSLLPARVLKGTFTVGKRTLSFRKSLVVFQFAISTFLLIGVAVVSRQMSYIQHQPPGYDKAHLVYVPLENQTYDKLETYRQEILRSPDVVAASPTQALLMNIESYSGDLEWPGRKPGREVLVSAACTGADFARTAGIPLVAGRDFSTAPGDSNAYLINESAARLMGMKDAVGQQVSFWNGKGPVVGVMKDFHLQSFHSPIKPLILVRLPENSSYLFVRIQPGKTREALAHIQAVTKRFNPDYPADYHFVDEEFGRMYESELQVHMLVRYFGGMAIFISCLGLFALAAFSTEQRTKEIGIRKVMGAGVGQIVLLLSGDFLRLVFFALVLAVPAAWWTFSRWLETFQYRVPLDGWIVFAGCFAALSIAFVTVSSHTLRAARVNPVKSLKSE</sequence>
<evidence type="ECO:0000256" key="3">
    <source>
        <dbReference type="ARBA" id="ARBA00022692"/>
    </source>
</evidence>
<evidence type="ECO:0000256" key="4">
    <source>
        <dbReference type="ARBA" id="ARBA00022989"/>
    </source>
</evidence>
<keyword evidence="10" id="KW-1185">Reference proteome</keyword>
<evidence type="ECO:0000313" key="10">
    <source>
        <dbReference type="Proteomes" id="UP000198901"/>
    </source>
</evidence>
<evidence type="ECO:0000313" key="9">
    <source>
        <dbReference type="EMBL" id="SDL97982.1"/>
    </source>
</evidence>
<dbReference type="InterPro" id="IPR025857">
    <property type="entry name" value="MacB_PCD"/>
</dbReference>
<feature type="transmembrane region" description="Helical" evidence="6">
    <location>
        <begin position="743"/>
        <end position="764"/>
    </location>
</feature>
<dbReference type="PANTHER" id="PTHR30572:SF18">
    <property type="entry name" value="ABC-TYPE MACROLIDE FAMILY EXPORT SYSTEM PERMEASE COMPONENT 2"/>
    <property type="match status" value="1"/>
</dbReference>
<feature type="transmembrane region" description="Helical" evidence="6">
    <location>
        <begin position="272"/>
        <end position="294"/>
    </location>
</feature>
<comment type="subcellular location">
    <subcellularLocation>
        <location evidence="1">Cell membrane</location>
        <topology evidence="1">Multi-pass membrane protein</topology>
    </subcellularLocation>
</comment>
<evidence type="ECO:0000256" key="6">
    <source>
        <dbReference type="SAM" id="Phobius"/>
    </source>
</evidence>
<dbReference type="AlphaFoldDB" id="A0A1G9PGI7"/>
<accession>A0A1G9PGI7</accession>
<feature type="transmembrane region" description="Helical" evidence="6">
    <location>
        <begin position="328"/>
        <end position="347"/>
    </location>
</feature>
<dbReference type="Proteomes" id="UP000198901">
    <property type="component" value="Unassembled WGS sequence"/>
</dbReference>
<dbReference type="EMBL" id="FNGS01000004">
    <property type="protein sequence ID" value="SDL97982.1"/>
    <property type="molecule type" value="Genomic_DNA"/>
</dbReference>
<name>A0A1G9PGI7_9BACT</name>
<dbReference type="Pfam" id="PF12704">
    <property type="entry name" value="MacB_PCD"/>
    <property type="match status" value="2"/>
</dbReference>
<evidence type="ECO:0000256" key="1">
    <source>
        <dbReference type="ARBA" id="ARBA00004651"/>
    </source>
</evidence>
<dbReference type="RefSeq" id="WP_093201654.1">
    <property type="nucleotide sequence ID" value="NZ_FNGS01000004.1"/>
</dbReference>
<protein>
    <submittedName>
        <fullName evidence="9">Duplicated orphan permease</fullName>
    </submittedName>
</protein>
<evidence type="ECO:0000259" key="8">
    <source>
        <dbReference type="Pfam" id="PF12704"/>
    </source>
</evidence>
<evidence type="ECO:0000256" key="2">
    <source>
        <dbReference type="ARBA" id="ARBA00022475"/>
    </source>
</evidence>
<dbReference type="InterPro" id="IPR050250">
    <property type="entry name" value="Macrolide_Exporter_MacB"/>
</dbReference>
<dbReference type="STRING" id="563176.SAMN04488090_2174"/>
<keyword evidence="5 6" id="KW-0472">Membrane</keyword>
<feature type="transmembrane region" description="Helical" evidence="6">
    <location>
        <begin position="414"/>
        <end position="433"/>
    </location>
</feature>
<feature type="transmembrane region" description="Helical" evidence="6">
    <location>
        <begin position="699"/>
        <end position="723"/>
    </location>
</feature>
<feature type="domain" description="MacB-like periplasmic core" evidence="8">
    <location>
        <begin position="18"/>
        <end position="233"/>
    </location>
</feature>
<organism evidence="9 10">
    <name type="scientific">Siphonobacter aquaeclarae</name>
    <dbReference type="NCBI Taxonomy" id="563176"/>
    <lineage>
        <taxon>Bacteria</taxon>
        <taxon>Pseudomonadati</taxon>
        <taxon>Bacteroidota</taxon>
        <taxon>Cytophagia</taxon>
        <taxon>Cytophagales</taxon>
        <taxon>Cytophagaceae</taxon>
        <taxon>Siphonobacter</taxon>
    </lineage>
</organism>
<evidence type="ECO:0000256" key="5">
    <source>
        <dbReference type="ARBA" id="ARBA00023136"/>
    </source>
</evidence>
<reference evidence="9 10" key="1">
    <citation type="submission" date="2016-10" db="EMBL/GenBank/DDBJ databases">
        <authorList>
            <person name="de Groot N.N."/>
        </authorList>
    </citation>
    <scope>NUCLEOTIDE SEQUENCE [LARGE SCALE GENOMIC DNA]</scope>
    <source>
        <strain evidence="9 10">DSM 21668</strain>
    </source>
</reference>
<feature type="transmembrane region" description="Helical" evidence="6">
    <location>
        <begin position="16"/>
        <end position="39"/>
    </location>
</feature>
<feature type="domain" description="MacB-like periplasmic core" evidence="8">
    <location>
        <begin position="421"/>
        <end position="618"/>
    </location>
</feature>
<dbReference type="GO" id="GO:0022857">
    <property type="term" value="F:transmembrane transporter activity"/>
    <property type="evidence" value="ECO:0007669"/>
    <property type="project" value="TreeGrafter"/>
</dbReference>
<dbReference type="InterPro" id="IPR003838">
    <property type="entry name" value="ABC3_permease_C"/>
</dbReference>
<feature type="transmembrane region" description="Helical" evidence="6">
    <location>
        <begin position="658"/>
        <end position="678"/>
    </location>
</feature>
<keyword evidence="2" id="KW-1003">Cell membrane</keyword>
<dbReference type="PROSITE" id="PS51257">
    <property type="entry name" value="PROKAR_LIPOPROTEIN"/>
    <property type="match status" value="1"/>
</dbReference>
<proteinExistence type="predicted"/>
<feature type="transmembrane region" description="Helical" evidence="6">
    <location>
        <begin position="367"/>
        <end position="393"/>
    </location>
</feature>
<keyword evidence="3 6" id="KW-0812">Transmembrane</keyword>
<dbReference type="Pfam" id="PF02687">
    <property type="entry name" value="FtsX"/>
    <property type="match status" value="2"/>
</dbReference>
<feature type="domain" description="ABC3 transporter permease C-terminal" evidence="7">
    <location>
        <begin position="659"/>
        <end position="771"/>
    </location>
</feature>
<dbReference type="PANTHER" id="PTHR30572">
    <property type="entry name" value="MEMBRANE COMPONENT OF TRANSPORTER-RELATED"/>
    <property type="match status" value="1"/>
</dbReference>